<organism evidence="2 3">
    <name type="scientific">Paroceanicella profunda</name>
    <dbReference type="NCBI Taxonomy" id="2579971"/>
    <lineage>
        <taxon>Bacteria</taxon>
        <taxon>Pseudomonadati</taxon>
        <taxon>Pseudomonadota</taxon>
        <taxon>Alphaproteobacteria</taxon>
        <taxon>Rhodobacterales</taxon>
        <taxon>Paracoccaceae</taxon>
        <taxon>Paroceanicella</taxon>
    </lineage>
</organism>
<dbReference type="EMBL" id="CP040818">
    <property type="protein sequence ID" value="QDL93063.1"/>
    <property type="molecule type" value="Genomic_DNA"/>
</dbReference>
<feature type="transmembrane region" description="Helical" evidence="1">
    <location>
        <begin position="20"/>
        <end position="43"/>
    </location>
</feature>
<reference evidence="2 3" key="1">
    <citation type="submission" date="2019-06" db="EMBL/GenBank/DDBJ databases">
        <title>Genome sequence of Rhodobacteraceae bacterium D4M1.</title>
        <authorList>
            <person name="Cao J."/>
        </authorList>
    </citation>
    <scope>NUCLEOTIDE SEQUENCE [LARGE SCALE GENOMIC DNA]</scope>
    <source>
        <strain evidence="2 3">D4M1</strain>
    </source>
</reference>
<keyword evidence="3" id="KW-1185">Reference proteome</keyword>
<evidence type="ECO:0000256" key="1">
    <source>
        <dbReference type="SAM" id="Phobius"/>
    </source>
</evidence>
<evidence type="ECO:0000313" key="3">
    <source>
        <dbReference type="Proteomes" id="UP000305888"/>
    </source>
</evidence>
<dbReference type="RefSeq" id="WP_138575020.1">
    <property type="nucleotide sequence ID" value="NZ_CP040818.1"/>
</dbReference>
<proteinExistence type="predicted"/>
<accession>A0A5B8G319</accession>
<keyword evidence="1" id="KW-0812">Transmembrane</keyword>
<sequence length="114" mass="12581">MREVDEDEEFPEHPRLRLLRWLVTGLTALLVVAVITIIGLLVIKVLEIPATPRPFALPASIAAPEGEELRSATLGSDWVLLVTARPDGTEYIRIYDAASGEERQSLLVTPTPPR</sequence>
<dbReference type="InterPro" id="IPR045519">
    <property type="entry name" value="DUF6476"/>
</dbReference>
<dbReference type="AlphaFoldDB" id="A0A5B8G319"/>
<dbReference type="OrthoDB" id="7872651at2"/>
<dbReference type="Pfam" id="PF20082">
    <property type="entry name" value="DUF6476"/>
    <property type="match status" value="1"/>
</dbReference>
<dbReference type="Proteomes" id="UP000305888">
    <property type="component" value="Chromosome"/>
</dbReference>
<name>A0A5B8G319_9RHOB</name>
<keyword evidence="1" id="KW-0472">Membrane</keyword>
<gene>
    <name evidence="2" type="ORF">FDP22_15490</name>
</gene>
<dbReference type="KEGG" id="ppru:FDP22_15490"/>
<keyword evidence="1" id="KW-1133">Transmembrane helix</keyword>
<evidence type="ECO:0000313" key="2">
    <source>
        <dbReference type="EMBL" id="QDL93063.1"/>
    </source>
</evidence>
<protein>
    <submittedName>
        <fullName evidence="2">Uncharacterized protein</fullName>
    </submittedName>
</protein>